<dbReference type="PANTHER" id="PTHR33678">
    <property type="entry name" value="BLL1576 PROTEIN"/>
    <property type="match status" value="1"/>
</dbReference>
<dbReference type="OrthoDB" id="9760067at2"/>
<dbReference type="InterPro" id="IPR052344">
    <property type="entry name" value="Transposase-related"/>
</dbReference>
<evidence type="ECO:0000313" key="3">
    <source>
        <dbReference type="Proteomes" id="UP000190774"/>
    </source>
</evidence>
<dbReference type="EMBL" id="FUYE01000005">
    <property type="protein sequence ID" value="SKA93368.1"/>
    <property type="molecule type" value="Genomic_DNA"/>
</dbReference>
<keyword evidence="3" id="KW-1185">Reference proteome</keyword>
<sequence>MRPRASTLKIVASSPTSCKACSRDADIYLAVSQAKAISYVLNLWDKLSVYLRDGRVCIDNNRIENAILPSAIGKKNWLFMGDPKSGDRAAVFYTLIGKCHREDITAEAYLTDLFTRLPTETNGSS</sequence>
<gene>
    <name evidence="2" type="ORF">SAMN02745166_02090</name>
</gene>
<dbReference type="Proteomes" id="UP000190774">
    <property type="component" value="Unassembled WGS sequence"/>
</dbReference>
<reference evidence="3" key="1">
    <citation type="submission" date="2017-02" db="EMBL/GenBank/DDBJ databases">
        <authorList>
            <person name="Varghese N."/>
            <person name="Submissions S."/>
        </authorList>
    </citation>
    <scope>NUCLEOTIDE SEQUENCE [LARGE SCALE GENOMIC DNA]</scope>
    <source>
        <strain evidence="3">ATCC 700200</strain>
    </source>
</reference>
<dbReference type="AlphaFoldDB" id="A0A1T4XVZ6"/>
<dbReference type="Pfam" id="PF03050">
    <property type="entry name" value="DDE_Tnp_IS66"/>
    <property type="match status" value="1"/>
</dbReference>
<dbReference type="InterPro" id="IPR004291">
    <property type="entry name" value="Transposase_IS66_central"/>
</dbReference>
<dbReference type="RefSeq" id="WP_078813293.1">
    <property type="nucleotide sequence ID" value="NZ_FUYE01000005.1"/>
</dbReference>
<feature type="domain" description="Transposase IS66 central" evidence="1">
    <location>
        <begin position="33"/>
        <end position="86"/>
    </location>
</feature>
<accession>A0A1T4XVZ6</accession>
<evidence type="ECO:0000313" key="2">
    <source>
        <dbReference type="EMBL" id="SKA93368.1"/>
    </source>
</evidence>
<name>A0A1T4XVZ6_9BACT</name>
<protein>
    <submittedName>
        <fullName evidence="2">Transposase IS66 family protein</fullName>
    </submittedName>
</protein>
<proteinExistence type="predicted"/>
<evidence type="ECO:0000259" key="1">
    <source>
        <dbReference type="Pfam" id="PF03050"/>
    </source>
</evidence>
<organism evidence="2 3">
    <name type="scientific">Prosthecobacter debontii</name>
    <dbReference type="NCBI Taxonomy" id="48467"/>
    <lineage>
        <taxon>Bacteria</taxon>
        <taxon>Pseudomonadati</taxon>
        <taxon>Verrucomicrobiota</taxon>
        <taxon>Verrucomicrobiia</taxon>
        <taxon>Verrucomicrobiales</taxon>
        <taxon>Verrucomicrobiaceae</taxon>
        <taxon>Prosthecobacter</taxon>
    </lineage>
</organism>
<dbReference type="PANTHER" id="PTHR33678:SF1">
    <property type="entry name" value="BLL1576 PROTEIN"/>
    <property type="match status" value="1"/>
</dbReference>
<dbReference type="STRING" id="48467.SAMN02745166_02090"/>